<dbReference type="InterPro" id="IPR036086">
    <property type="entry name" value="ParB/Sulfiredoxin_sf"/>
</dbReference>
<dbReference type="InterPro" id="IPR015840">
    <property type="entry name" value="DNA_MeTrfase_ParB"/>
</dbReference>
<name>A0A1G2TWA9_9BACT</name>
<protein>
    <recommendedName>
        <fullName evidence="3">Methyltransferase</fullName>
        <ecNumber evidence="3">2.1.1.-</ecNumber>
    </recommendedName>
</protein>
<gene>
    <name evidence="5" type="ORF">A3A96_01970</name>
</gene>
<dbReference type="InterPro" id="IPR002941">
    <property type="entry name" value="DNA_methylase_N4/N6"/>
</dbReference>
<dbReference type="GO" id="GO:0008170">
    <property type="term" value="F:N-methyltransferase activity"/>
    <property type="evidence" value="ECO:0007669"/>
    <property type="project" value="InterPro"/>
</dbReference>
<evidence type="ECO:0000313" key="6">
    <source>
        <dbReference type="Proteomes" id="UP000177707"/>
    </source>
</evidence>
<dbReference type="InterPro" id="IPR029063">
    <property type="entry name" value="SAM-dependent_MTases_sf"/>
</dbReference>
<dbReference type="Pfam" id="PF02195">
    <property type="entry name" value="ParB_N"/>
    <property type="match status" value="1"/>
</dbReference>
<dbReference type="Proteomes" id="UP000177707">
    <property type="component" value="Unassembled WGS sequence"/>
</dbReference>
<evidence type="ECO:0000259" key="4">
    <source>
        <dbReference type="SMART" id="SM00470"/>
    </source>
</evidence>
<keyword evidence="1" id="KW-0489">Methyltransferase</keyword>
<evidence type="ECO:0000256" key="3">
    <source>
        <dbReference type="RuleBase" id="RU362026"/>
    </source>
</evidence>
<dbReference type="InterPro" id="IPR001091">
    <property type="entry name" value="RM_Methyltransferase"/>
</dbReference>
<dbReference type="Gene3D" id="3.90.1530.10">
    <property type="entry name" value="Conserved hypothetical protein from pyrococcus furiosus pfu- 392566-001, ParB domain"/>
    <property type="match status" value="1"/>
</dbReference>
<dbReference type="SUPFAM" id="SSF53335">
    <property type="entry name" value="S-adenosyl-L-methionine-dependent methyltransferases"/>
    <property type="match status" value="1"/>
</dbReference>
<sequence>MDTKLNKDIRERVMMVEIPIEDIKFPTEYKNPRSHNESQTNLLSSCIDEFGVLQPLILNSCSERFNFLIGGFFRYEVLKNLGYKIIPVIYTNIPDVEKEKILNIKLNKATGEFDLKLLAVYDDNFLANLNFSSEERDKIFQIEETPEMFDLQKELRKMDINSIEAKHGDIYVFEKGGVEVGRLMNGDSTIEADMFKLMEDEKADMCMTDPPYILDYLRGKSKNKDGVTRGFGSKKNRVYLGTETLPENFSDLWMANIAKIQKEDFSIIIFEHPKNLRTIWNALETHWRYRNTITWHVPNRMQGFSGKYKFFNKKDIALVGSIGNIGLNLDLEDDPLFQHEYENALYATSGKPHWESYEKGKKICPTDFISHTAADKKSSGQEIVFGTKPLELLIPYIKVLTKRGNLVVEPFGGSGSTAVAAIKLGRRFRMMEKSSVYTEVIRKRLEKLLGVKAKKYEKS</sequence>
<dbReference type="SMART" id="SM00470">
    <property type="entry name" value="ParB"/>
    <property type="match status" value="1"/>
</dbReference>
<accession>A0A1G2TWA9</accession>
<dbReference type="Gene3D" id="3.40.50.150">
    <property type="entry name" value="Vaccinia Virus protein VP39"/>
    <property type="match status" value="1"/>
</dbReference>
<dbReference type="PRINTS" id="PR00508">
    <property type="entry name" value="S21N4MTFRASE"/>
</dbReference>
<dbReference type="STRING" id="1802758.A3A96_01970"/>
<dbReference type="PIRSF" id="PIRSF036758">
    <property type="entry name" value="Aden_M_ParB"/>
    <property type="match status" value="1"/>
</dbReference>
<dbReference type="EC" id="2.1.1.-" evidence="3"/>
<dbReference type="GO" id="GO:0032259">
    <property type="term" value="P:methylation"/>
    <property type="evidence" value="ECO:0007669"/>
    <property type="project" value="UniProtKB-KW"/>
</dbReference>
<evidence type="ECO:0000256" key="1">
    <source>
        <dbReference type="ARBA" id="ARBA00022603"/>
    </source>
</evidence>
<proteinExistence type="inferred from homology"/>
<evidence type="ECO:0000256" key="2">
    <source>
        <dbReference type="ARBA" id="ARBA00022679"/>
    </source>
</evidence>
<reference evidence="5 6" key="1">
    <citation type="journal article" date="2016" name="Nat. Commun.">
        <title>Thousands of microbial genomes shed light on interconnected biogeochemical processes in an aquifer system.</title>
        <authorList>
            <person name="Anantharaman K."/>
            <person name="Brown C.T."/>
            <person name="Hug L.A."/>
            <person name="Sharon I."/>
            <person name="Castelle C.J."/>
            <person name="Probst A.J."/>
            <person name="Thomas B.C."/>
            <person name="Singh A."/>
            <person name="Wilkins M.J."/>
            <person name="Karaoz U."/>
            <person name="Brodie E.L."/>
            <person name="Williams K.H."/>
            <person name="Hubbard S.S."/>
            <person name="Banfield J.F."/>
        </authorList>
    </citation>
    <scope>NUCLEOTIDE SEQUENCE [LARGE SCALE GENOMIC DNA]</scope>
</reference>
<feature type="domain" description="ParB-like N-terminal" evidence="4">
    <location>
        <begin position="16"/>
        <end position="108"/>
    </location>
</feature>
<dbReference type="InterPro" id="IPR003115">
    <property type="entry name" value="ParB_N"/>
</dbReference>
<evidence type="ECO:0000313" key="5">
    <source>
        <dbReference type="EMBL" id="OHB01439.1"/>
    </source>
</evidence>
<comment type="similarity">
    <text evidence="3">Belongs to the N(4)/N(6)-methyltransferase family.</text>
</comment>
<dbReference type="GO" id="GO:0003677">
    <property type="term" value="F:DNA binding"/>
    <property type="evidence" value="ECO:0007669"/>
    <property type="project" value="InterPro"/>
</dbReference>
<keyword evidence="2" id="KW-0808">Transferase</keyword>
<dbReference type="SUPFAM" id="SSF110849">
    <property type="entry name" value="ParB/Sulfiredoxin"/>
    <property type="match status" value="1"/>
</dbReference>
<organism evidence="5 6">
    <name type="scientific">Candidatus Zambryskibacteria bacterium RIFCSPLOWO2_01_FULL_39_39</name>
    <dbReference type="NCBI Taxonomy" id="1802758"/>
    <lineage>
        <taxon>Bacteria</taxon>
        <taxon>Candidatus Zambryskiibacteriota</taxon>
    </lineage>
</organism>
<dbReference type="EMBL" id="MHWB01000013">
    <property type="protein sequence ID" value="OHB01439.1"/>
    <property type="molecule type" value="Genomic_DNA"/>
</dbReference>
<dbReference type="Pfam" id="PF01555">
    <property type="entry name" value="N6_N4_Mtase"/>
    <property type="match status" value="1"/>
</dbReference>
<comment type="caution">
    <text evidence="5">The sequence shown here is derived from an EMBL/GenBank/DDBJ whole genome shotgun (WGS) entry which is preliminary data.</text>
</comment>
<dbReference type="AlphaFoldDB" id="A0A1G2TWA9"/>